<dbReference type="Gene3D" id="3.40.50.720">
    <property type="entry name" value="NAD(P)-binding Rossmann-like Domain"/>
    <property type="match status" value="1"/>
</dbReference>
<dbReference type="Pfam" id="PF00106">
    <property type="entry name" value="adh_short"/>
    <property type="match status" value="1"/>
</dbReference>
<protein>
    <submittedName>
        <fullName evidence="3">Uncharacterized protein</fullName>
    </submittedName>
</protein>
<accession>A0AAD7AZF9</accession>
<comment type="similarity">
    <text evidence="1">Belongs to the short-chain dehydrogenases/reductases (SDR) family.</text>
</comment>
<comment type="caution">
    <text evidence="3">The sequence shown here is derived from an EMBL/GenBank/DDBJ whole genome shotgun (WGS) entry which is preliminary data.</text>
</comment>
<dbReference type="AlphaFoldDB" id="A0AAD7AZF9"/>
<organism evidence="3 4">
    <name type="scientific">Mycena rosella</name>
    <name type="common">Pink bonnet</name>
    <name type="synonym">Agaricus rosellus</name>
    <dbReference type="NCBI Taxonomy" id="1033263"/>
    <lineage>
        <taxon>Eukaryota</taxon>
        <taxon>Fungi</taxon>
        <taxon>Dikarya</taxon>
        <taxon>Basidiomycota</taxon>
        <taxon>Agaricomycotina</taxon>
        <taxon>Agaricomycetes</taxon>
        <taxon>Agaricomycetidae</taxon>
        <taxon>Agaricales</taxon>
        <taxon>Marasmiineae</taxon>
        <taxon>Mycenaceae</taxon>
        <taxon>Mycena</taxon>
    </lineage>
</organism>
<proteinExistence type="inferred from homology"/>
<dbReference type="EMBL" id="JARKIE010001157">
    <property type="protein sequence ID" value="KAJ7605410.1"/>
    <property type="molecule type" value="Genomic_DNA"/>
</dbReference>
<sequence>MSVPNFSSSTTADEVATAFSNEIKGKNGEYYIPQPRVIGLMMNSLNHRYLAQRDRVRGGPDYFEVCEPCYHHGYNSERLELSEAAIKKDVPSANIRPLLLDLSSLAAVRKAAVEFNAYLEPLHVLIHNAVAPAGPFKLTIDNLESQMATNHIGPFLLTKLLAPKLLAAGSETYTPRVIFVSSIAQASGTGVNFSTLAHPAAEKYNSFDAYFQAKTANVLAAIELSKRAKGRLNAYSLHPGLIYTNIYQKEEVIADLQVAGLLDSDGKPNPQMPWKTMAQGAATTVAAAFDPRLDGESSPFNMRSAYTPGAFLSDCVEANKDLATHSSDPGNAEKLWTVTEDIIGENFVF</sequence>
<evidence type="ECO:0000256" key="1">
    <source>
        <dbReference type="ARBA" id="ARBA00006484"/>
    </source>
</evidence>
<keyword evidence="2" id="KW-0560">Oxidoreductase</keyword>
<keyword evidence="4" id="KW-1185">Reference proteome</keyword>
<dbReference type="SUPFAM" id="SSF51735">
    <property type="entry name" value="NAD(P)-binding Rossmann-fold domains"/>
    <property type="match status" value="1"/>
</dbReference>
<dbReference type="Proteomes" id="UP001221757">
    <property type="component" value="Unassembled WGS sequence"/>
</dbReference>
<dbReference type="InterPro" id="IPR002347">
    <property type="entry name" value="SDR_fam"/>
</dbReference>
<dbReference type="GO" id="GO:0016491">
    <property type="term" value="F:oxidoreductase activity"/>
    <property type="evidence" value="ECO:0007669"/>
    <property type="project" value="UniProtKB-KW"/>
</dbReference>
<evidence type="ECO:0000256" key="2">
    <source>
        <dbReference type="ARBA" id="ARBA00023002"/>
    </source>
</evidence>
<dbReference type="PANTHER" id="PTHR24320">
    <property type="entry name" value="RETINOL DEHYDROGENASE"/>
    <property type="match status" value="1"/>
</dbReference>
<dbReference type="InterPro" id="IPR036291">
    <property type="entry name" value="NAD(P)-bd_dom_sf"/>
</dbReference>
<evidence type="ECO:0000313" key="3">
    <source>
        <dbReference type="EMBL" id="KAJ7605410.1"/>
    </source>
</evidence>
<evidence type="ECO:0000313" key="4">
    <source>
        <dbReference type="Proteomes" id="UP001221757"/>
    </source>
</evidence>
<reference evidence="3" key="1">
    <citation type="submission" date="2023-03" db="EMBL/GenBank/DDBJ databases">
        <title>Massive genome expansion in bonnet fungi (Mycena s.s.) driven by repeated elements and novel gene families across ecological guilds.</title>
        <authorList>
            <consortium name="Lawrence Berkeley National Laboratory"/>
            <person name="Harder C.B."/>
            <person name="Miyauchi S."/>
            <person name="Viragh M."/>
            <person name="Kuo A."/>
            <person name="Thoen E."/>
            <person name="Andreopoulos B."/>
            <person name="Lu D."/>
            <person name="Skrede I."/>
            <person name="Drula E."/>
            <person name="Henrissat B."/>
            <person name="Morin E."/>
            <person name="Kohler A."/>
            <person name="Barry K."/>
            <person name="LaButti K."/>
            <person name="Morin E."/>
            <person name="Salamov A."/>
            <person name="Lipzen A."/>
            <person name="Mereny Z."/>
            <person name="Hegedus B."/>
            <person name="Baldrian P."/>
            <person name="Stursova M."/>
            <person name="Weitz H."/>
            <person name="Taylor A."/>
            <person name="Grigoriev I.V."/>
            <person name="Nagy L.G."/>
            <person name="Martin F."/>
            <person name="Kauserud H."/>
        </authorList>
    </citation>
    <scope>NUCLEOTIDE SEQUENCE</scope>
    <source>
        <strain evidence="3">CBHHK067</strain>
    </source>
</reference>
<dbReference type="PANTHER" id="PTHR24320:SF283">
    <property type="entry name" value="RETINOL DEHYDROGENASE 11"/>
    <property type="match status" value="1"/>
</dbReference>
<gene>
    <name evidence="3" type="ORF">B0H17DRAFT_1154277</name>
</gene>
<name>A0AAD7AZF9_MYCRO</name>